<comment type="caution">
    <text evidence="8">The sequence shown here is derived from an EMBL/GenBank/DDBJ whole genome shotgun (WGS) entry which is preliminary data.</text>
</comment>
<dbReference type="PANTHER" id="PTHR43531:SF11">
    <property type="entry name" value="METHYL-ACCEPTING CHEMOTAXIS PROTEIN 3"/>
    <property type="match status" value="1"/>
</dbReference>
<dbReference type="InterPro" id="IPR004089">
    <property type="entry name" value="MCPsignal_dom"/>
</dbReference>
<feature type="domain" description="HAMP" evidence="7">
    <location>
        <begin position="200"/>
        <end position="252"/>
    </location>
</feature>
<evidence type="ECO:0000313" key="9">
    <source>
        <dbReference type="Proteomes" id="UP000824141"/>
    </source>
</evidence>
<evidence type="ECO:0000259" key="7">
    <source>
        <dbReference type="PROSITE" id="PS50885"/>
    </source>
</evidence>
<evidence type="ECO:0000256" key="5">
    <source>
        <dbReference type="SAM" id="Phobius"/>
    </source>
</evidence>
<name>A0A9D1K211_9FIRM</name>
<dbReference type="PROSITE" id="PS50885">
    <property type="entry name" value="HAMP"/>
    <property type="match status" value="1"/>
</dbReference>
<protein>
    <submittedName>
        <fullName evidence="8">HAMP domain-containing protein</fullName>
    </submittedName>
</protein>
<evidence type="ECO:0000256" key="4">
    <source>
        <dbReference type="SAM" id="MobiDB-lite"/>
    </source>
</evidence>
<keyword evidence="5" id="KW-0472">Membrane</keyword>
<evidence type="ECO:0000313" key="8">
    <source>
        <dbReference type="EMBL" id="HIS79284.1"/>
    </source>
</evidence>
<dbReference type="GO" id="GO:0007165">
    <property type="term" value="P:signal transduction"/>
    <property type="evidence" value="ECO:0007669"/>
    <property type="project" value="UniProtKB-KW"/>
</dbReference>
<dbReference type="Pfam" id="PF00015">
    <property type="entry name" value="MCPsignal"/>
    <property type="match status" value="1"/>
</dbReference>
<dbReference type="PRINTS" id="PR00260">
    <property type="entry name" value="CHEMTRNSDUCR"/>
</dbReference>
<reference evidence="8" key="1">
    <citation type="submission" date="2020-10" db="EMBL/GenBank/DDBJ databases">
        <authorList>
            <person name="Gilroy R."/>
        </authorList>
    </citation>
    <scope>NUCLEOTIDE SEQUENCE</scope>
    <source>
        <strain evidence="8">6086</strain>
    </source>
</reference>
<dbReference type="SUPFAM" id="SSF58104">
    <property type="entry name" value="Methyl-accepting chemotaxis protein (MCP) signaling domain"/>
    <property type="match status" value="1"/>
</dbReference>
<feature type="region of interest" description="Disordered" evidence="4">
    <location>
        <begin position="546"/>
        <end position="579"/>
    </location>
</feature>
<dbReference type="CDD" id="cd06225">
    <property type="entry name" value="HAMP"/>
    <property type="match status" value="1"/>
</dbReference>
<proteinExistence type="inferred from homology"/>
<dbReference type="InterPro" id="IPR003660">
    <property type="entry name" value="HAMP_dom"/>
</dbReference>
<comment type="similarity">
    <text evidence="2">Belongs to the methyl-accepting chemotaxis (MCP) protein family.</text>
</comment>
<evidence type="ECO:0000256" key="2">
    <source>
        <dbReference type="ARBA" id="ARBA00029447"/>
    </source>
</evidence>
<feature type="domain" description="Methyl-accepting transducer" evidence="6">
    <location>
        <begin position="302"/>
        <end position="531"/>
    </location>
</feature>
<dbReference type="AlphaFoldDB" id="A0A9D1K211"/>
<reference evidence="8" key="2">
    <citation type="journal article" date="2021" name="PeerJ">
        <title>Extensive microbial diversity within the chicken gut microbiome revealed by metagenomics and culture.</title>
        <authorList>
            <person name="Gilroy R."/>
            <person name="Ravi A."/>
            <person name="Getino M."/>
            <person name="Pursley I."/>
            <person name="Horton D.L."/>
            <person name="Alikhan N.F."/>
            <person name="Baker D."/>
            <person name="Gharbi K."/>
            <person name="Hall N."/>
            <person name="Watson M."/>
            <person name="Adriaenssens E.M."/>
            <person name="Foster-Nyarko E."/>
            <person name="Jarju S."/>
            <person name="Secka A."/>
            <person name="Antonio M."/>
            <person name="Oren A."/>
            <person name="Chaudhuri R.R."/>
            <person name="La Ragione R."/>
            <person name="Hildebrand F."/>
            <person name="Pallen M.J."/>
        </authorList>
    </citation>
    <scope>NUCLEOTIDE SEQUENCE</scope>
    <source>
        <strain evidence="8">6086</strain>
    </source>
</reference>
<dbReference type="SMART" id="SM00283">
    <property type="entry name" value="MA"/>
    <property type="match status" value="1"/>
</dbReference>
<dbReference type="EMBL" id="DVJM01000168">
    <property type="protein sequence ID" value="HIS79284.1"/>
    <property type="molecule type" value="Genomic_DNA"/>
</dbReference>
<dbReference type="PROSITE" id="PS50111">
    <property type="entry name" value="CHEMOTAXIS_TRANSDUC_2"/>
    <property type="match status" value="1"/>
</dbReference>
<dbReference type="Proteomes" id="UP000824141">
    <property type="component" value="Unassembled WGS sequence"/>
</dbReference>
<evidence type="ECO:0000259" key="6">
    <source>
        <dbReference type="PROSITE" id="PS50111"/>
    </source>
</evidence>
<keyword evidence="5" id="KW-0812">Transmembrane</keyword>
<sequence length="579" mass="62230">GARILLSSAITLVLSVLMVIISITEIYNVQATYQGLLSTQIAAVHAVQKSQAEINSIARLLRDMALFGYNTDTNAEINTSIDEINQSLQTLNTLGLKSENPEVSAYVNSVQAWLTASDTINTNLKNGDTAEARNLLQEQCTPLLNQAISDGDTLANLMERYNDSTVASIQSEVARILIIMFVLVAVTIAVNIFFSLRLINAVVKPLHEAEEAVVAFSKGNLSHEVTFESKNEIGVMCDAVRTSQTIVGGVINDIIGVTQSLAAGDLTVEINREYPGQFAPIKKNLDYLFDNLNSTMSEIKRAADQVAAGSDQVSVGSQSLAQGATQQASAVEELSATINEIEVSAKANADAARDAKAKSDMAAGQVQISNEHMHEMHQAMEDIYNGQLDTEKIIETIENIAFQTNILALNAAVEAARAGMAGKGFAVVADEVRNLASKSDQAAKQTKQRIEDSMTSVRRGRELVGNVNASMEKTVELASYAISSMQQVAENSINQASAIEQLTTGVDQISAVVQTNSATSEESAAASEELSSQAVMMKQELQRFKLRGQEESIEDMPMPAASEAPVTSYSAPRSYGDKY</sequence>
<feature type="non-terminal residue" evidence="8">
    <location>
        <position position="1"/>
    </location>
</feature>
<dbReference type="GO" id="GO:0004888">
    <property type="term" value="F:transmembrane signaling receptor activity"/>
    <property type="evidence" value="ECO:0007669"/>
    <property type="project" value="InterPro"/>
</dbReference>
<dbReference type="InterPro" id="IPR051310">
    <property type="entry name" value="MCP_chemotaxis"/>
</dbReference>
<keyword evidence="1" id="KW-0145">Chemotaxis</keyword>
<gene>
    <name evidence="8" type="ORF">IAD03_07930</name>
</gene>
<dbReference type="Pfam" id="PF00672">
    <property type="entry name" value="HAMP"/>
    <property type="match status" value="1"/>
</dbReference>
<feature type="transmembrane region" description="Helical" evidence="5">
    <location>
        <begin position="6"/>
        <end position="27"/>
    </location>
</feature>
<dbReference type="GO" id="GO:0006935">
    <property type="term" value="P:chemotaxis"/>
    <property type="evidence" value="ECO:0007669"/>
    <property type="project" value="UniProtKB-KW"/>
</dbReference>
<accession>A0A9D1K211</accession>
<dbReference type="Gene3D" id="1.10.287.950">
    <property type="entry name" value="Methyl-accepting chemotaxis protein"/>
    <property type="match status" value="1"/>
</dbReference>
<keyword evidence="5" id="KW-1133">Transmembrane helix</keyword>
<dbReference type="Gene3D" id="6.10.340.10">
    <property type="match status" value="1"/>
</dbReference>
<keyword evidence="3" id="KW-0807">Transducer</keyword>
<organism evidence="8 9">
    <name type="scientific">Candidatus Caccousia stercoris</name>
    <dbReference type="NCBI Taxonomy" id="2840723"/>
    <lineage>
        <taxon>Bacteria</taxon>
        <taxon>Bacillati</taxon>
        <taxon>Bacillota</taxon>
        <taxon>Clostridia</taxon>
        <taxon>Eubacteriales</taxon>
        <taxon>Oscillospiraceae</taxon>
        <taxon>Oscillospiraceae incertae sedis</taxon>
        <taxon>Candidatus Caccousia</taxon>
    </lineage>
</organism>
<evidence type="ECO:0000256" key="3">
    <source>
        <dbReference type="PROSITE-ProRule" id="PRU00284"/>
    </source>
</evidence>
<evidence type="ECO:0000256" key="1">
    <source>
        <dbReference type="ARBA" id="ARBA00022500"/>
    </source>
</evidence>
<dbReference type="GO" id="GO:0005886">
    <property type="term" value="C:plasma membrane"/>
    <property type="evidence" value="ECO:0007669"/>
    <property type="project" value="TreeGrafter"/>
</dbReference>
<dbReference type="PANTHER" id="PTHR43531">
    <property type="entry name" value="PROTEIN ICFG"/>
    <property type="match status" value="1"/>
</dbReference>
<dbReference type="InterPro" id="IPR004090">
    <property type="entry name" value="Chemotax_Me-accpt_rcpt"/>
</dbReference>
<feature type="transmembrane region" description="Helical" evidence="5">
    <location>
        <begin position="176"/>
        <end position="196"/>
    </location>
</feature>